<dbReference type="AlphaFoldDB" id="A0A7Y9UVH5"/>
<feature type="compositionally biased region" description="Low complexity" evidence="1">
    <location>
        <begin position="96"/>
        <end position="107"/>
    </location>
</feature>
<organism evidence="2 3">
    <name type="scientific">Nocardioides daedukensis</name>
    <dbReference type="NCBI Taxonomy" id="634462"/>
    <lineage>
        <taxon>Bacteria</taxon>
        <taxon>Bacillati</taxon>
        <taxon>Actinomycetota</taxon>
        <taxon>Actinomycetes</taxon>
        <taxon>Propionibacteriales</taxon>
        <taxon>Nocardioidaceae</taxon>
        <taxon>Nocardioides</taxon>
    </lineage>
</organism>
<reference evidence="2 3" key="1">
    <citation type="submission" date="2020-07" db="EMBL/GenBank/DDBJ databases">
        <title>Sequencing the genomes of 1000 actinobacteria strains.</title>
        <authorList>
            <person name="Klenk H.-P."/>
        </authorList>
    </citation>
    <scope>NUCLEOTIDE SEQUENCE [LARGE SCALE GENOMIC DNA]</scope>
    <source>
        <strain evidence="2 3">DSM 23819</strain>
    </source>
</reference>
<keyword evidence="3" id="KW-1185">Reference proteome</keyword>
<evidence type="ECO:0000313" key="3">
    <source>
        <dbReference type="Proteomes" id="UP000540656"/>
    </source>
</evidence>
<proteinExistence type="predicted"/>
<feature type="compositionally biased region" description="Polar residues" evidence="1">
    <location>
        <begin position="118"/>
        <end position="127"/>
    </location>
</feature>
<feature type="region of interest" description="Disordered" evidence="1">
    <location>
        <begin position="192"/>
        <end position="211"/>
    </location>
</feature>
<name>A0A7Y9UVH5_9ACTN</name>
<comment type="caution">
    <text evidence="2">The sequence shown here is derived from an EMBL/GenBank/DDBJ whole genome shotgun (WGS) entry which is preliminary data.</text>
</comment>
<feature type="compositionally biased region" description="Polar residues" evidence="1">
    <location>
        <begin position="79"/>
        <end position="88"/>
    </location>
</feature>
<accession>A0A7Y9UVH5</accession>
<feature type="compositionally biased region" description="Basic and acidic residues" evidence="1">
    <location>
        <begin position="108"/>
        <end position="117"/>
    </location>
</feature>
<dbReference type="Proteomes" id="UP000540656">
    <property type="component" value="Unassembled WGS sequence"/>
</dbReference>
<evidence type="ECO:0000256" key="1">
    <source>
        <dbReference type="SAM" id="MobiDB-lite"/>
    </source>
</evidence>
<feature type="compositionally biased region" description="Basic residues" evidence="1">
    <location>
        <begin position="157"/>
        <end position="169"/>
    </location>
</feature>
<sequence>MSNQTNEEPEKSHVDRIKNLVVGTAKAPASVAGSAVGMAGSAVGMAKDAASAGLAAGGHVLKAVTGTALGAVAPGARQDTGNDAQPSPTDVEPQTPADKAPSAPSAARKSEPEDKTTKSGAANSDSGDSVADELEINPDEPVNVTEELGLDPSPIAKPKRKKAPAKKPATKIDAAADTSQVSATPADVAKVADKDLSASEQDVEQPDGENV</sequence>
<protein>
    <submittedName>
        <fullName evidence="2">Uncharacterized protein</fullName>
    </submittedName>
</protein>
<dbReference type="EMBL" id="JACCAA010000001">
    <property type="protein sequence ID" value="NYG57225.1"/>
    <property type="molecule type" value="Genomic_DNA"/>
</dbReference>
<feature type="region of interest" description="Disordered" evidence="1">
    <location>
        <begin position="72"/>
        <end position="187"/>
    </location>
</feature>
<dbReference type="RefSeq" id="WP_179500530.1">
    <property type="nucleotide sequence ID" value="NZ_JACCAA010000001.1"/>
</dbReference>
<gene>
    <name evidence="2" type="ORF">BJ980_000148</name>
</gene>
<evidence type="ECO:0000313" key="2">
    <source>
        <dbReference type="EMBL" id="NYG57225.1"/>
    </source>
</evidence>
<feature type="compositionally biased region" description="Acidic residues" evidence="1">
    <location>
        <begin position="201"/>
        <end position="211"/>
    </location>
</feature>